<evidence type="ECO:0000259" key="1">
    <source>
        <dbReference type="PROSITE" id="PS50238"/>
    </source>
</evidence>
<dbReference type="PANTHER" id="PTHR46150:SF3">
    <property type="entry name" value="RHO GTPASE-ACTIVATING PROTEIN 100F"/>
    <property type="match status" value="1"/>
</dbReference>
<dbReference type="InterPro" id="IPR008936">
    <property type="entry name" value="Rho_GTPase_activation_prot"/>
</dbReference>
<dbReference type="GO" id="GO:0016477">
    <property type="term" value="P:cell migration"/>
    <property type="evidence" value="ECO:0007669"/>
    <property type="project" value="TreeGrafter"/>
</dbReference>
<evidence type="ECO:0000313" key="3">
    <source>
        <dbReference type="WBParaSite" id="Hba_05076"/>
    </source>
</evidence>
<dbReference type="GO" id="GO:0007165">
    <property type="term" value="P:signal transduction"/>
    <property type="evidence" value="ECO:0007669"/>
    <property type="project" value="InterPro"/>
</dbReference>
<dbReference type="GO" id="GO:0005096">
    <property type="term" value="F:GTPase activator activity"/>
    <property type="evidence" value="ECO:0007669"/>
    <property type="project" value="TreeGrafter"/>
</dbReference>
<keyword evidence="2" id="KW-1185">Reference proteome</keyword>
<dbReference type="GO" id="GO:0030030">
    <property type="term" value="P:cell projection organization"/>
    <property type="evidence" value="ECO:0007669"/>
    <property type="project" value="TreeGrafter"/>
</dbReference>
<dbReference type="GO" id="GO:0046578">
    <property type="term" value="P:regulation of Ras protein signal transduction"/>
    <property type="evidence" value="ECO:0007669"/>
    <property type="project" value="TreeGrafter"/>
</dbReference>
<reference evidence="3" key="1">
    <citation type="submission" date="2016-11" db="UniProtKB">
        <authorList>
            <consortium name="WormBaseParasite"/>
        </authorList>
    </citation>
    <scope>IDENTIFICATION</scope>
</reference>
<dbReference type="InterPro" id="IPR000198">
    <property type="entry name" value="RhoGAP_dom"/>
</dbReference>
<sequence>MLLFINIRNKCTYFHSPPRCLVHKLCHKGSLKLLEAFVVDQLNGDKMFALNLEPRGQLIVRIGFHDMQAVFRRAVNPRIDGVFGVPLSRLLQRERRDTPIILTRLIQEIEKRGVDYNGLYICMFIQSFPICGSVEKKRILRDELEANILGTELGPDGVPDTNVLTCLVKNTLLVMMDHLNTVLASSPHNGLSLSRLTTVSKIILF</sequence>
<proteinExistence type="predicted"/>
<dbReference type="PROSITE" id="PS50238">
    <property type="entry name" value="RHOGAP"/>
    <property type="match status" value="1"/>
</dbReference>
<protein>
    <submittedName>
        <fullName evidence="3">Rho-GAP domain-containing protein</fullName>
    </submittedName>
</protein>
<accession>A0A1I7WJ82</accession>
<dbReference type="GO" id="GO:0097060">
    <property type="term" value="C:synaptic membrane"/>
    <property type="evidence" value="ECO:0007669"/>
    <property type="project" value="TreeGrafter"/>
</dbReference>
<dbReference type="PANTHER" id="PTHR46150">
    <property type="entry name" value="RHO GTPASE-ACTIVATING PROTEIN 100F"/>
    <property type="match status" value="1"/>
</dbReference>
<organism evidence="2 3">
    <name type="scientific">Heterorhabditis bacteriophora</name>
    <name type="common">Entomopathogenic nematode worm</name>
    <dbReference type="NCBI Taxonomy" id="37862"/>
    <lineage>
        <taxon>Eukaryota</taxon>
        <taxon>Metazoa</taxon>
        <taxon>Ecdysozoa</taxon>
        <taxon>Nematoda</taxon>
        <taxon>Chromadorea</taxon>
        <taxon>Rhabditida</taxon>
        <taxon>Rhabditina</taxon>
        <taxon>Rhabditomorpha</taxon>
        <taxon>Strongyloidea</taxon>
        <taxon>Heterorhabditidae</taxon>
        <taxon>Heterorhabditis</taxon>
    </lineage>
</organism>
<name>A0A1I7WJ82_HETBA</name>
<dbReference type="AlphaFoldDB" id="A0A1I7WJ82"/>
<dbReference type="SUPFAM" id="SSF48350">
    <property type="entry name" value="GTPase activation domain, GAP"/>
    <property type="match status" value="1"/>
</dbReference>
<dbReference type="Gene3D" id="1.10.555.10">
    <property type="entry name" value="Rho GTPase activation protein"/>
    <property type="match status" value="1"/>
</dbReference>
<dbReference type="InterPro" id="IPR052118">
    <property type="entry name" value="Rho-GAP_regulator"/>
</dbReference>
<dbReference type="WBParaSite" id="Hba_05076">
    <property type="protein sequence ID" value="Hba_05076"/>
    <property type="gene ID" value="Hba_05076"/>
</dbReference>
<dbReference type="Proteomes" id="UP000095283">
    <property type="component" value="Unplaced"/>
</dbReference>
<feature type="domain" description="Rho-GAP" evidence="1">
    <location>
        <begin position="85"/>
        <end position="205"/>
    </location>
</feature>
<evidence type="ECO:0000313" key="2">
    <source>
        <dbReference type="Proteomes" id="UP000095283"/>
    </source>
</evidence>